<gene>
    <name evidence="1" type="ORF">R54839_PPFHFPJH_01353</name>
</gene>
<keyword evidence="2" id="KW-1185">Reference proteome</keyword>
<proteinExistence type="predicted"/>
<accession>A0ABM9MZA8</accession>
<protein>
    <recommendedName>
        <fullName evidence="3">BC1881 family protein</fullName>
    </recommendedName>
</protein>
<dbReference type="RefSeq" id="WP_248648607.1">
    <property type="nucleotide sequence ID" value="NZ_CAUZLO010000007.1"/>
</dbReference>
<dbReference type="InterPro" id="IPR047901">
    <property type="entry name" value="BC1881-like"/>
</dbReference>
<evidence type="ECO:0000313" key="2">
    <source>
        <dbReference type="Proteomes" id="UP001314261"/>
    </source>
</evidence>
<evidence type="ECO:0000313" key="1">
    <source>
        <dbReference type="EMBL" id="CAK1250799.1"/>
    </source>
</evidence>
<name>A0ABM9MZA8_9LACO</name>
<dbReference type="NCBIfam" id="NF033495">
    <property type="entry name" value="phage_BC1881"/>
    <property type="match status" value="1"/>
</dbReference>
<dbReference type="EMBL" id="CAUZLR010000009">
    <property type="protein sequence ID" value="CAK1250799.1"/>
    <property type="molecule type" value="Genomic_DNA"/>
</dbReference>
<reference evidence="1 2" key="1">
    <citation type="submission" date="2023-10" db="EMBL/GenBank/DDBJ databases">
        <authorList>
            <person name="Botero Cardona J."/>
        </authorList>
    </citation>
    <scope>NUCLEOTIDE SEQUENCE [LARGE SCALE GENOMIC DNA]</scope>
    <source>
        <strain evidence="1 2">R-54839</strain>
    </source>
</reference>
<evidence type="ECO:0008006" key="3">
    <source>
        <dbReference type="Google" id="ProtNLM"/>
    </source>
</evidence>
<comment type="caution">
    <text evidence="1">The sequence shown here is derived from an EMBL/GenBank/DDBJ whole genome shotgun (WGS) entry which is preliminary data.</text>
</comment>
<organism evidence="1 2">
    <name type="scientific">Fructobacillus fructosus</name>
    <dbReference type="NCBI Taxonomy" id="1631"/>
    <lineage>
        <taxon>Bacteria</taxon>
        <taxon>Bacillati</taxon>
        <taxon>Bacillota</taxon>
        <taxon>Bacilli</taxon>
        <taxon>Lactobacillales</taxon>
        <taxon>Lactobacillaceae</taxon>
        <taxon>Fructobacillus</taxon>
    </lineage>
</organism>
<dbReference type="Proteomes" id="UP001314261">
    <property type="component" value="Unassembled WGS sequence"/>
</dbReference>
<sequence length="51" mass="5613">MSKTTEELTNELAEREGVKQLSIKPYEEAKLGIGEKEISIVGPAVILINQD</sequence>